<sequence>MDISCSSGAIGTSGIVSNCPIFSSGDIAVMPTSSKSSMRSSWNKFSLMTIKHFKQKLLKEQTTGKSEHNHS</sequence>
<evidence type="ECO:0000313" key="1">
    <source>
        <dbReference type="EMBL" id="VDO34416.1"/>
    </source>
</evidence>
<reference evidence="1 2" key="2">
    <citation type="submission" date="2018-11" db="EMBL/GenBank/DDBJ databases">
        <authorList>
            <consortium name="Pathogen Informatics"/>
        </authorList>
    </citation>
    <scope>NUCLEOTIDE SEQUENCE [LARGE SCALE GENOMIC DNA]</scope>
</reference>
<name>A0A0R3QWJ2_9BILA</name>
<keyword evidence="2" id="KW-1185">Reference proteome</keyword>
<evidence type="ECO:0000313" key="2">
    <source>
        <dbReference type="Proteomes" id="UP000280834"/>
    </source>
</evidence>
<dbReference type="AlphaFoldDB" id="A0A0R3QWJ2"/>
<gene>
    <name evidence="1" type="ORF">BTMF_LOCUS10128</name>
</gene>
<accession>A0A0R3QWJ2</accession>
<dbReference type="WBParaSite" id="BTMF_0001210001-mRNA-1">
    <property type="protein sequence ID" value="BTMF_0001210001-mRNA-1"/>
    <property type="gene ID" value="BTMF_0001210001"/>
</dbReference>
<proteinExistence type="predicted"/>
<protein>
    <submittedName>
        <fullName evidence="1 3">Uncharacterized protein</fullName>
    </submittedName>
</protein>
<reference evidence="3" key="1">
    <citation type="submission" date="2017-02" db="UniProtKB">
        <authorList>
            <consortium name="WormBaseParasite"/>
        </authorList>
    </citation>
    <scope>IDENTIFICATION</scope>
</reference>
<dbReference type="EMBL" id="UZAG01017377">
    <property type="protein sequence ID" value="VDO34416.1"/>
    <property type="molecule type" value="Genomic_DNA"/>
</dbReference>
<evidence type="ECO:0000313" key="3">
    <source>
        <dbReference type="WBParaSite" id="BTMF_0001210001-mRNA-1"/>
    </source>
</evidence>
<dbReference type="Proteomes" id="UP000280834">
    <property type="component" value="Unassembled WGS sequence"/>
</dbReference>
<organism evidence="3">
    <name type="scientific">Brugia timori</name>
    <dbReference type="NCBI Taxonomy" id="42155"/>
    <lineage>
        <taxon>Eukaryota</taxon>
        <taxon>Metazoa</taxon>
        <taxon>Ecdysozoa</taxon>
        <taxon>Nematoda</taxon>
        <taxon>Chromadorea</taxon>
        <taxon>Rhabditida</taxon>
        <taxon>Spirurina</taxon>
        <taxon>Spiruromorpha</taxon>
        <taxon>Filarioidea</taxon>
        <taxon>Onchocercidae</taxon>
        <taxon>Brugia</taxon>
    </lineage>
</organism>